<accession>A0A5B7H2C2</accession>
<gene>
    <name evidence="2" type="ORF">E2C01_060388</name>
</gene>
<evidence type="ECO:0000313" key="3">
    <source>
        <dbReference type="Proteomes" id="UP000324222"/>
    </source>
</evidence>
<comment type="caution">
    <text evidence="2">The sequence shown here is derived from an EMBL/GenBank/DDBJ whole genome shotgun (WGS) entry which is preliminary data.</text>
</comment>
<dbReference type="Proteomes" id="UP000324222">
    <property type="component" value="Unassembled WGS sequence"/>
</dbReference>
<proteinExistence type="predicted"/>
<evidence type="ECO:0000256" key="1">
    <source>
        <dbReference type="SAM" id="MobiDB-lite"/>
    </source>
</evidence>
<feature type="region of interest" description="Disordered" evidence="1">
    <location>
        <begin position="52"/>
        <end position="90"/>
    </location>
</feature>
<organism evidence="2 3">
    <name type="scientific">Portunus trituberculatus</name>
    <name type="common">Swimming crab</name>
    <name type="synonym">Neptunus trituberculatus</name>
    <dbReference type="NCBI Taxonomy" id="210409"/>
    <lineage>
        <taxon>Eukaryota</taxon>
        <taxon>Metazoa</taxon>
        <taxon>Ecdysozoa</taxon>
        <taxon>Arthropoda</taxon>
        <taxon>Crustacea</taxon>
        <taxon>Multicrustacea</taxon>
        <taxon>Malacostraca</taxon>
        <taxon>Eumalacostraca</taxon>
        <taxon>Eucarida</taxon>
        <taxon>Decapoda</taxon>
        <taxon>Pleocyemata</taxon>
        <taxon>Brachyura</taxon>
        <taxon>Eubrachyura</taxon>
        <taxon>Portunoidea</taxon>
        <taxon>Portunidae</taxon>
        <taxon>Portuninae</taxon>
        <taxon>Portunus</taxon>
    </lineage>
</organism>
<reference evidence="2 3" key="1">
    <citation type="submission" date="2019-05" db="EMBL/GenBank/DDBJ databases">
        <title>Another draft genome of Portunus trituberculatus and its Hox gene families provides insights of decapod evolution.</title>
        <authorList>
            <person name="Jeong J.-H."/>
            <person name="Song I."/>
            <person name="Kim S."/>
            <person name="Choi T."/>
            <person name="Kim D."/>
            <person name="Ryu S."/>
            <person name="Kim W."/>
        </authorList>
    </citation>
    <scope>NUCLEOTIDE SEQUENCE [LARGE SCALE GENOMIC DNA]</scope>
    <source>
        <tissue evidence="2">Muscle</tissue>
    </source>
</reference>
<feature type="compositionally biased region" description="Polar residues" evidence="1">
    <location>
        <begin position="56"/>
        <end position="83"/>
    </location>
</feature>
<name>A0A5B7H2C2_PORTR</name>
<keyword evidence="3" id="KW-1185">Reference proteome</keyword>
<evidence type="ECO:0000313" key="2">
    <source>
        <dbReference type="EMBL" id="MPC66240.1"/>
    </source>
</evidence>
<dbReference type="AlphaFoldDB" id="A0A5B7H2C2"/>
<protein>
    <submittedName>
        <fullName evidence="2">Uncharacterized protein</fullName>
    </submittedName>
</protein>
<dbReference type="EMBL" id="VSRR010024502">
    <property type="protein sequence ID" value="MPC66240.1"/>
    <property type="molecule type" value="Genomic_DNA"/>
</dbReference>
<sequence>MAGDEWRLMLIPTGRANQIGAERTLGKTAPHFMVQSDVVFWNLTTEREARTLAGPINNSGAAQSPRSTIPEQDSSCASSQGTLHSYRVRK</sequence>